<reference evidence="1" key="1">
    <citation type="submission" date="2022-04" db="EMBL/GenBank/DDBJ databases">
        <title>Genome of the entomopathogenic fungus Entomophthora muscae.</title>
        <authorList>
            <person name="Elya C."/>
            <person name="Lovett B.R."/>
            <person name="Lee E."/>
            <person name="Macias A.M."/>
            <person name="Hajek A.E."/>
            <person name="De Bivort B.L."/>
            <person name="Kasson M.T."/>
            <person name="De Fine Licht H.H."/>
            <person name="Stajich J.E."/>
        </authorList>
    </citation>
    <scope>NUCLEOTIDE SEQUENCE</scope>
    <source>
        <strain evidence="1">Berkeley</strain>
    </source>
</reference>
<protein>
    <submittedName>
        <fullName evidence="1">Uncharacterized protein</fullName>
    </submittedName>
</protein>
<gene>
    <name evidence="1" type="ORF">DSO57_1022312</name>
</gene>
<proteinExistence type="predicted"/>
<organism evidence="1 2">
    <name type="scientific">Entomophthora muscae</name>
    <dbReference type="NCBI Taxonomy" id="34485"/>
    <lineage>
        <taxon>Eukaryota</taxon>
        <taxon>Fungi</taxon>
        <taxon>Fungi incertae sedis</taxon>
        <taxon>Zoopagomycota</taxon>
        <taxon>Entomophthoromycotina</taxon>
        <taxon>Entomophthoromycetes</taxon>
        <taxon>Entomophthorales</taxon>
        <taxon>Entomophthoraceae</taxon>
        <taxon>Entomophthora</taxon>
    </lineage>
</organism>
<sequence>MEGIQQQSNNAPVARRSCDCPRGSKNRVSATQVPIQEGDGRGKFNIEAALTQPDQEAQLAGVKSINPWVPKLIQKPIKVTTTKTVINKEIKLTSFVFDPVYHQELALSAMIEKVKPVLDTSYEPYVSDSNQEDIEDPEYFQNKDGQPVIKKVVVFYTKVFMSCIPVANKNPGSSCRNWLLGTTSRRTRQKIFITKDLRF</sequence>
<name>A0ACC2SG32_9FUNG</name>
<keyword evidence="2" id="KW-1185">Reference proteome</keyword>
<evidence type="ECO:0000313" key="2">
    <source>
        <dbReference type="Proteomes" id="UP001165960"/>
    </source>
</evidence>
<dbReference type="Proteomes" id="UP001165960">
    <property type="component" value="Unassembled WGS sequence"/>
</dbReference>
<comment type="caution">
    <text evidence="1">The sequence shown here is derived from an EMBL/GenBank/DDBJ whole genome shotgun (WGS) entry which is preliminary data.</text>
</comment>
<dbReference type="EMBL" id="QTSX02005082">
    <property type="protein sequence ID" value="KAJ9061257.1"/>
    <property type="molecule type" value="Genomic_DNA"/>
</dbReference>
<accession>A0ACC2SG32</accession>
<evidence type="ECO:0000313" key="1">
    <source>
        <dbReference type="EMBL" id="KAJ9061257.1"/>
    </source>
</evidence>